<feature type="region of interest" description="Disordered" evidence="1">
    <location>
        <begin position="102"/>
        <end position="139"/>
    </location>
</feature>
<evidence type="ECO:0000313" key="2">
    <source>
        <dbReference type="EMBL" id="KAJ4257513.1"/>
    </source>
</evidence>
<comment type="caution">
    <text evidence="2">The sequence shown here is derived from an EMBL/GenBank/DDBJ whole genome shotgun (WGS) entry which is preliminary data.</text>
</comment>
<organism evidence="2 3">
    <name type="scientific">Fusarium torreyae</name>
    <dbReference type="NCBI Taxonomy" id="1237075"/>
    <lineage>
        <taxon>Eukaryota</taxon>
        <taxon>Fungi</taxon>
        <taxon>Dikarya</taxon>
        <taxon>Ascomycota</taxon>
        <taxon>Pezizomycotina</taxon>
        <taxon>Sordariomycetes</taxon>
        <taxon>Hypocreomycetidae</taxon>
        <taxon>Hypocreales</taxon>
        <taxon>Nectriaceae</taxon>
        <taxon>Fusarium</taxon>
    </lineage>
</organism>
<evidence type="ECO:0000256" key="1">
    <source>
        <dbReference type="SAM" id="MobiDB-lite"/>
    </source>
</evidence>
<proteinExistence type="predicted"/>
<name>A0A9W8RYN3_9HYPO</name>
<feature type="compositionally biased region" description="Low complexity" evidence="1">
    <location>
        <begin position="40"/>
        <end position="57"/>
    </location>
</feature>
<dbReference type="OrthoDB" id="10481683at2759"/>
<dbReference type="Proteomes" id="UP001152049">
    <property type="component" value="Unassembled WGS sequence"/>
</dbReference>
<dbReference type="EMBL" id="JAOQAZ010000017">
    <property type="protein sequence ID" value="KAJ4257513.1"/>
    <property type="molecule type" value="Genomic_DNA"/>
</dbReference>
<keyword evidence="3" id="KW-1185">Reference proteome</keyword>
<feature type="compositionally biased region" description="Polar residues" evidence="1">
    <location>
        <begin position="1"/>
        <end position="39"/>
    </location>
</feature>
<feature type="compositionally biased region" description="Polar residues" evidence="1">
    <location>
        <begin position="197"/>
        <end position="206"/>
    </location>
</feature>
<dbReference type="AlphaFoldDB" id="A0A9W8RYN3"/>
<feature type="region of interest" description="Disordered" evidence="1">
    <location>
        <begin position="1"/>
        <end position="57"/>
    </location>
</feature>
<evidence type="ECO:0000313" key="3">
    <source>
        <dbReference type="Proteomes" id="UP001152049"/>
    </source>
</evidence>
<accession>A0A9W8RYN3</accession>
<feature type="region of interest" description="Disordered" evidence="1">
    <location>
        <begin position="184"/>
        <end position="212"/>
    </location>
</feature>
<gene>
    <name evidence="2" type="ORF">NW762_008637</name>
</gene>
<sequence length="240" mass="26690">MDRTTSPFPTNNDTPKTPSDKSTSLTTSYRATYSDAFTQTSSHSTEEGSSGETSLASSPRYLLCNDSYTCPVQSQQDPNTYMARPRILVDLSRGLDQMRPDGLISSLDLNAPLPRRESAGDSSGDTREDSPSTRPRMPDIKSYVESYTKIYGIQHRSEDFEEEEMGLGWLCPFLWSSLPTRLFSKTQSKNPPEDTQPEQSVSTTGMEPSGRLAPGYFMVNKVVYMPKNPSEDDFGVPHQA</sequence>
<protein>
    <submittedName>
        <fullName evidence="2">Uncharacterized protein</fullName>
    </submittedName>
</protein>
<feature type="compositionally biased region" description="Basic and acidic residues" evidence="1">
    <location>
        <begin position="114"/>
        <end position="139"/>
    </location>
</feature>
<reference evidence="2" key="1">
    <citation type="submission" date="2022-09" db="EMBL/GenBank/DDBJ databases">
        <title>Fusarium specimens isolated from Avocado Roots.</title>
        <authorList>
            <person name="Stajich J."/>
            <person name="Roper C."/>
            <person name="Heimlech-Rivalta G."/>
        </authorList>
    </citation>
    <scope>NUCLEOTIDE SEQUENCE</scope>
    <source>
        <strain evidence="2">CF00136</strain>
    </source>
</reference>